<proteinExistence type="predicted"/>
<dbReference type="AlphaFoldDB" id="J9H3R8"/>
<protein>
    <submittedName>
        <fullName evidence="2">Uncharacterized protein</fullName>
    </submittedName>
</protein>
<reference evidence="2" key="1">
    <citation type="journal article" date="2012" name="PLoS ONE">
        <title>Gene sets for utilization of primary and secondary nutrition supplies in the distal gut of endangered iberian lynx.</title>
        <authorList>
            <person name="Alcaide M."/>
            <person name="Messina E."/>
            <person name="Richter M."/>
            <person name="Bargiela R."/>
            <person name="Peplies J."/>
            <person name="Huws S.A."/>
            <person name="Newbold C.J."/>
            <person name="Golyshin P.N."/>
            <person name="Simon M.A."/>
            <person name="Lopez G."/>
            <person name="Yakimov M.M."/>
            <person name="Ferrer M."/>
        </authorList>
    </citation>
    <scope>NUCLEOTIDE SEQUENCE</scope>
</reference>
<evidence type="ECO:0000313" key="2">
    <source>
        <dbReference type="EMBL" id="EJX08340.1"/>
    </source>
</evidence>
<organism evidence="2">
    <name type="scientific">gut metagenome</name>
    <dbReference type="NCBI Taxonomy" id="749906"/>
    <lineage>
        <taxon>unclassified sequences</taxon>
        <taxon>metagenomes</taxon>
        <taxon>organismal metagenomes</taxon>
    </lineage>
</organism>
<sequence length="31" mass="3612">MEQWKQIGGEERMQEAGKHPLLRNEIEDAST</sequence>
<name>J9H3R8_9ZZZZ</name>
<gene>
    <name evidence="2" type="ORF">EVA_03547</name>
</gene>
<comment type="caution">
    <text evidence="2">The sequence shown here is derived from an EMBL/GenBank/DDBJ whole genome shotgun (WGS) entry which is preliminary data.</text>
</comment>
<feature type="non-terminal residue" evidence="2">
    <location>
        <position position="31"/>
    </location>
</feature>
<feature type="compositionally biased region" description="Basic and acidic residues" evidence="1">
    <location>
        <begin position="8"/>
        <end position="31"/>
    </location>
</feature>
<accession>J9H3R8</accession>
<dbReference type="EMBL" id="AMCI01000649">
    <property type="protein sequence ID" value="EJX08340.1"/>
    <property type="molecule type" value="Genomic_DNA"/>
</dbReference>
<evidence type="ECO:0000256" key="1">
    <source>
        <dbReference type="SAM" id="MobiDB-lite"/>
    </source>
</evidence>
<feature type="region of interest" description="Disordered" evidence="1">
    <location>
        <begin position="1"/>
        <end position="31"/>
    </location>
</feature>